<dbReference type="RefSeq" id="WP_048167125.1">
    <property type="nucleotide sequence ID" value="NZ_CP009501.1"/>
</dbReference>
<dbReference type="STRING" id="523844.MSTHT_1287"/>
<accession>A0A0E3ND66</accession>
<dbReference type="OrthoDB" id="124194at2157"/>
<proteinExistence type="predicted"/>
<dbReference type="AlphaFoldDB" id="A0A0E3ND66"/>
<dbReference type="EMBL" id="CP009501">
    <property type="protein sequence ID" value="AKB13045.1"/>
    <property type="molecule type" value="Genomic_DNA"/>
</dbReference>
<evidence type="ECO:0000313" key="1">
    <source>
        <dbReference type="EMBL" id="AKB13045.1"/>
    </source>
</evidence>
<dbReference type="GeneID" id="41603362"/>
<dbReference type="Proteomes" id="UP000066529">
    <property type="component" value="Chromosome"/>
</dbReference>
<gene>
    <name evidence="1" type="ORF">MSTHT_1287</name>
</gene>
<reference evidence="1 2" key="1">
    <citation type="submission" date="2014-07" db="EMBL/GenBank/DDBJ databases">
        <title>Methanogenic archaea and the global carbon cycle.</title>
        <authorList>
            <person name="Henriksen J.R."/>
            <person name="Luke J."/>
            <person name="Reinhart S."/>
            <person name="Benedict M.N."/>
            <person name="Youngblut N.D."/>
            <person name="Metcalf M.E."/>
            <person name="Whitaker R.J."/>
            <person name="Metcalf W.W."/>
        </authorList>
    </citation>
    <scope>NUCLEOTIDE SEQUENCE [LARGE SCALE GENOMIC DNA]</scope>
    <source>
        <strain evidence="2">ATCC 43570 / DSM 1825 / OCM 12 / VKM B-1830 / TM-1</strain>
    </source>
</reference>
<organism evidence="1 2">
    <name type="scientific">Methanosarcina thermophila (strain ATCC 43570 / DSM 1825 / OCM 12 / VKM B-1830 / TM-1)</name>
    <dbReference type="NCBI Taxonomy" id="523844"/>
    <lineage>
        <taxon>Archaea</taxon>
        <taxon>Methanobacteriati</taxon>
        <taxon>Methanobacteriota</taxon>
        <taxon>Stenosarchaea group</taxon>
        <taxon>Methanomicrobia</taxon>
        <taxon>Methanosarcinales</taxon>
        <taxon>Methanosarcinaceae</taxon>
        <taxon>Methanosarcina</taxon>
    </lineage>
</organism>
<name>A0A0E3ND66_METTT</name>
<dbReference type="KEGG" id="mthr:MSTHT_1287"/>
<dbReference type="HOGENOM" id="CLU_059500_0_0_2"/>
<evidence type="ECO:0000313" key="2">
    <source>
        <dbReference type="Proteomes" id="UP000066529"/>
    </source>
</evidence>
<protein>
    <submittedName>
        <fullName evidence="1">Chromosome segregation ATPase</fullName>
    </submittedName>
</protein>
<dbReference type="PATRIC" id="fig|523844.20.peg.1626"/>
<sequence>MKYLYQDSKELPVQRDFIEDLKIFLDITSQVIHLENSIIEIKCRHKEALHELKSRIEGMNNFEEKLKTVLNKLVNEADTEDVLPCANAILQTCKENLGKRKEVLEAECVKIENRAPYEYKKIEEKILEVLSKFLISGVYGAEKQFELSSNTGGGISGEMVGWVSGVQYHYKLGFMEENLTVEKLLGDLSLPGWTRTGILRKEEKIKMQDLSEFLVTFLEYDTQKNVRINLESKKANRKFRIEGGDRRYFVYEDGKEITSDKELGAFIDMEKLARIPEKVQAYLRENIRTYTLSKILLDEEDAISTNQIFDCLKVIAEPYGAIVQECLAKSHNKEEITIKIEEADGTRTEKYITKSEIYTQLAEIGSEGIEIAGILGVDSRTQIKDKKYLIA</sequence>